<evidence type="ECO:0000313" key="4">
    <source>
        <dbReference type="Proteomes" id="UP000715095"/>
    </source>
</evidence>
<feature type="chain" id="PRO_5046816556" evidence="2">
    <location>
        <begin position="30"/>
        <end position="362"/>
    </location>
</feature>
<feature type="compositionally biased region" description="Basic and acidic residues" evidence="1">
    <location>
        <begin position="140"/>
        <end position="168"/>
    </location>
</feature>
<comment type="caution">
    <text evidence="3">The sequence shown here is derived from an EMBL/GenBank/DDBJ whole genome shotgun (WGS) entry which is preliminary data.</text>
</comment>
<evidence type="ECO:0000256" key="2">
    <source>
        <dbReference type="SAM" id="SignalP"/>
    </source>
</evidence>
<accession>A0ABS2DU24</accession>
<feature type="signal peptide" evidence="2">
    <location>
        <begin position="1"/>
        <end position="29"/>
    </location>
</feature>
<dbReference type="Proteomes" id="UP000715095">
    <property type="component" value="Unassembled WGS sequence"/>
</dbReference>
<name>A0ABS2DU24_9BURK</name>
<feature type="region of interest" description="Disordered" evidence="1">
    <location>
        <begin position="140"/>
        <end position="291"/>
    </location>
</feature>
<evidence type="ECO:0000256" key="1">
    <source>
        <dbReference type="SAM" id="MobiDB-lite"/>
    </source>
</evidence>
<keyword evidence="4" id="KW-1185">Reference proteome</keyword>
<feature type="compositionally biased region" description="Basic and acidic residues" evidence="1">
    <location>
        <begin position="271"/>
        <end position="291"/>
    </location>
</feature>
<protein>
    <submittedName>
        <fullName evidence="3">Uncharacterized protein</fullName>
    </submittedName>
</protein>
<feature type="compositionally biased region" description="Basic and acidic residues" evidence="1">
    <location>
        <begin position="197"/>
        <end position="206"/>
    </location>
</feature>
<dbReference type="EMBL" id="JACJJC010000022">
    <property type="protein sequence ID" value="MBM6704852.1"/>
    <property type="molecule type" value="Genomic_DNA"/>
</dbReference>
<gene>
    <name evidence="3" type="ORF">H6A60_10210</name>
</gene>
<evidence type="ECO:0000313" key="3">
    <source>
        <dbReference type="EMBL" id="MBM6704852.1"/>
    </source>
</evidence>
<dbReference type="RefSeq" id="WP_205104243.1">
    <property type="nucleotide sequence ID" value="NZ_JACJJC010000022.1"/>
</dbReference>
<sequence>MTTASNAWRRCAVGLLCCTLFAAAGSAAARTAEEKAAIEARAEAAQRVLEDTRFYEEWGKPGRIRTAKDADEAIRRGNDALDDVDAAFEDVKDACMLRFLVNSCIGDAKKLSNERQREIRSVIVTAEELKRSIRTRSIEERRAKAESAPKKAPLDIRPKEVKKERPEPMRIAPKTVKEKKAPLDVAPKSVKAPSEPVDWKPREPREASAPIDWTPKEVREPSAPSGLKPKEVREPSVPTGIEPKRVKPASEPTGLEPKSVKTPSAPAFAPKAEDKAEKDVDAAASPEARRAELERANEAYYEAKQAEAARRLEEAEARAQKRREEREAHQKKLEKSLEERVEAQKRYEESQKNKDSGLAKFF</sequence>
<feature type="region of interest" description="Disordered" evidence="1">
    <location>
        <begin position="304"/>
        <end position="362"/>
    </location>
</feature>
<organism evidence="3 4">
    <name type="scientific">Sutterella massiliensis</name>
    <dbReference type="NCBI Taxonomy" id="1816689"/>
    <lineage>
        <taxon>Bacteria</taxon>
        <taxon>Pseudomonadati</taxon>
        <taxon>Pseudomonadota</taxon>
        <taxon>Betaproteobacteria</taxon>
        <taxon>Burkholderiales</taxon>
        <taxon>Sutterellaceae</taxon>
        <taxon>Sutterella</taxon>
    </lineage>
</organism>
<reference evidence="3 4" key="1">
    <citation type="journal article" date="2021" name="Sci. Rep.">
        <title>The distribution of antibiotic resistance genes in chicken gut microbiota commensals.</title>
        <authorList>
            <person name="Juricova H."/>
            <person name="Matiasovicova J."/>
            <person name="Kubasova T."/>
            <person name="Cejkova D."/>
            <person name="Rychlik I."/>
        </authorList>
    </citation>
    <scope>NUCLEOTIDE SEQUENCE [LARGE SCALE GENOMIC DNA]</scope>
    <source>
        <strain evidence="3 4">An829</strain>
    </source>
</reference>
<proteinExistence type="predicted"/>
<keyword evidence="2" id="KW-0732">Signal</keyword>